<comment type="caution">
    <text evidence="1">The sequence shown here is derived from an EMBL/GenBank/DDBJ whole genome shotgun (WGS) entry which is preliminary data.</text>
</comment>
<reference evidence="1" key="1">
    <citation type="submission" date="2022-08" db="EMBL/GenBank/DDBJ databases">
        <title>Genome Sequence of Lecanicillium fungicola.</title>
        <authorList>
            <person name="Buettner E."/>
        </authorList>
    </citation>
    <scope>NUCLEOTIDE SEQUENCE</scope>
    <source>
        <strain evidence="1">Babe33</strain>
    </source>
</reference>
<evidence type="ECO:0000313" key="1">
    <source>
        <dbReference type="EMBL" id="KAJ2977381.1"/>
    </source>
</evidence>
<protein>
    <submittedName>
        <fullName evidence="1">Uncharacterized protein</fullName>
    </submittedName>
</protein>
<gene>
    <name evidence="1" type="ORF">NQ176_g4406</name>
</gene>
<sequence>MADIPDQPFHLSEQIHEDDIYPMAVLGHNAFLDDSHTNLKKHLVAERASVIDDSGIREWLQMPERCKVVKAINNQTGEIMGFICWAHRGYVSRATQSETVKGRFSDSVDEEKKKRTKIQIMEDMEDNHFVDFMTDIMPEGTKCWYVAGLSVATKFQRMGVARALLRFGTLRAEKDNVFAWVHSSQSAWKAYSSCGFQVVRVLRIDLDRYAEGDAIGKGPGNDGKWGVYTVRYMVYRPERIGSTGWPVISENEVESIALS</sequence>
<dbReference type="Proteomes" id="UP001143910">
    <property type="component" value="Unassembled WGS sequence"/>
</dbReference>
<evidence type="ECO:0000313" key="2">
    <source>
        <dbReference type="Proteomes" id="UP001143910"/>
    </source>
</evidence>
<keyword evidence="2" id="KW-1185">Reference proteome</keyword>
<dbReference type="EMBL" id="JANJQO010000477">
    <property type="protein sequence ID" value="KAJ2977381.1"/>
    <property type="molecule type" value="Genomic_DNA"/>
</dbReference>
<proteinExistence type="predicted"/>
<accession>A0ACC1NFT1</accession>
<name>A0ACC1NFT1_9HYPO</name>
<organism evidence="1 2">
    <name type="scientific">Zarea fungicola</name>
    <dbReference type="NCBI Taxonomy" id="93591"/>
    <lineage>
        <taxon>Eukaryota</taxon>
        <taxon>Fungi</taxon>
        <taxon>Dikarya</taxon>
        <taxon>Ascomycota</taxon>
        <taxon>Pezizomycotina</taxon>
        <taxon>Sordariomycetes</taxon>
        <taxon>Hypocreomycetidae</taxon>
        <taxon>Hypocreales</taxon>
        <taxon>Cordycipitaceae</taxon>
        <taxon>Zarea</taxon>
    </lineage>
</organism>